<evidence type="ECO:0000313" key="14">
    <source>
        <dbReference type="RefSeq" id="XP_022247739.1"/>
    </source>
</evidence>
<evidence type="ECO:0000256" key="3">
    <source>
        <dbReference type="ARBA" id="ARBA00022448"/>
    </source>
</evidence>
<keyword evidence="6 10" id="KW-0256">Endoplasmic reticulum</keyword>
<keyword evidence="9 10" id="KW-0472">Membrane</keyword>
<proteinExistence type="inferred from homology"/>
<dbReference type="InterPro" id="IPR029058">
    <property type="entry name" value="AB_hydrolase_fold"/>
</dbReference>
<feature type="transmembrane region" description="Helical" evidence="10">
    <location>
        <begin position="6"/>
        <end position="24"/>
    </location>
</feature>
<evidence type="ECO:0000259" key="11">
    <source>
        <dbReference type="Pfam" id="PF07819"/>
    </source>
</evidence>
<evidence type="ECO:0000256" key="2">
    <source>
        <dbReference type="ARBA" id="ARBA00006931"/>
    </source>
</evidence>
<evidence type="ECO:0000256" key="10">
    <source>
        <dbReference type="RuleBase" id="RU365011"/>
    </source>
</evidence>
<name>A0ABM1SVT3_LIMPO</name>
<keyword evidence="3 10" id="KW-0813">Transport</keyword>
<evidence type="ECO:0000256" key="6">
    <source>
        <dbReference type="ARBA" id="ARBA00022824"/>
    </source>
</evidence>
<dbReference type="Gene3D" id="3.40.50.1820">
    <property type="entry name" value="alpha/beta hydrolase"/>
    <property type="match status" value="1"/>
</dbReference>
<sequence>MEKWKWAISLISFIFCLTGLFEYLTHFEANRCEMTYMFEKPQYIRITMPSPVMHKFPRYKLFIYGEGRYAEILRNGQLEGLPVLFIPGNAGSHRQVRSLGSVALRMAESLRSPFHFNMFSVDLNEELSGIYGGVLNEQIEFVHECIQHIRKMYKKNVEIILVGHSMGGVLARAMLVHEGFNTALVPLIFTQASPHIASLASFDSALQDFFTRVNDIWRNKRNSTLNHVSVVSVGGGERDILVQSDLTQLIPEANSINSISVVSTAVPGVWASTDHLCIVWCKQLVMTTVRALFDVVDPKSHTIIQDLAEREKILKYHFLRKYGGKHFVRQPKLHRQLFPSSGTWILKEELSWHFYKNKVLSYNFILLPLFEDETIIVVSDGLVKEDWVFACSAVTKGNDTILCEEGENLSNKGELILSRERKTEKKYIQYPAKDLLMKGHSHLLVQISPSNKMVDVIGERYKEISRNKTVRLPSVMRNFLNFGPTQLLTIPLSEGAIFYKMFLSGLQELWQAYSVIIETRICRGGAHGQGLITFIVPWSHEDKSYHIRLGMGALTRVTATLHFPQPAQLDNRLPQLHMILDPECSYNIRCEFSVKESIGQFIKYYGLLLPGYMVAIIMFAYSKQLQCINKTGLCPSLLLAAQQLSSFVSLVIVPVVLYYCLRSFNLHVPLVPSSDDLVLQQRGLHFLGLRIFLYLIAYGLVILQVLVISSLVILFGALHQFFMRRFSQTEVTPVTEKKPTFDLVFVVACSVLAAVAFTVAGGLGLIGGFFLQFFKLTALCGKNRAVENRRGISSSTTRWHFHNSLYSLWLWAVILTIPSLVVWVRNFDFSSHLTHDPHLLPSVVIILACSTFWQKNIPSSLRWQYGTISYLVHAVAVLTVIFGLTSMYRIFYFIAVIFAAVAVQQAIALCQEWKSSKID</sequence>
<evidence type="ECO:0000256" key="4">
    <source>
        <dbReference type="ARBA" id="ARBA00022692"/>
    </source>
</evidence>
<evidence type="ECO:0000313" key="16">
    <source>
        <dbReference type="RefSeq" id="XP_022247741.1"/>
    </source>
</evidence>
<organism evidence="13 14">
    <name type="scientific">Limulus polyphemus</name>
    <name type="common">Atlantic horseshoe crab</name>
    <dbReference type="NCBI Taxonomy" id="6850"/>
    <lineage>
        <taxon>Eukaryota</taxon>
        <taxon>Metazoa</taxon>
        <taxon>Ecdysozoa</taxon>
        <taxon>Arthropoda</taxon>
        <taxon>Chelicerata</taxon>
        <taxon>Merostomata</taxon>
        <taxon>Xiphosura</taxon>
        <taxon>Limulidae</taxon>
        <taxon>Limulus</taxon>
    </lineage>
</organism>
<feature type="transmembrane region" description="Helical" evidence="10">
    <location>
        <begin position="691"/>
        <end position="723"/>
    </location>
</feature>
<dbReference type="InterPro" id="IPR012908">
    <property type="entry name" value="PGAP1-ab_dom-like"/>
</dbReference>
<dbReference type="Pfam" id="PF07819">
    <property type="entry name" value="PGAP1"/>
    <property type="match status" value="1"/>
</dbReference>
<evidence type="ECO:0000313" key="15">
    <source>
        <dbReference type="RefSeq" id="XP_022247740.1"/>
    </source>
</evidence>
<evidence type="ECO:0000313" key="13">
    <source>
        <dbReference type="Proteomes" id="UP000694941"/>
    </source>
</evidence>
<dbReference type="Proteomes" id="UP000694941">
    <property type="component" value="Unplaced"/>
</dbReference>
<keyword evidence="7 10" id="KW-0653">Protein transport</keyword>
<feature type="transmembrane region" description="Helical" evidence="10">
    <location>
        <begin position="641"/>
        <end position="661"/>
    </location>
</feature>
<comment type="similarity">
    <text evidence="2 10">Belongs to the GPI inositol-deacylase family.</text>
</comment>
<dbReference type="PANTHER" id="PTHR15495:SF7">
    <property type="entry name" value="GPI INOSITOL-DEACYLASE"/>
    <property type="match status" value="1"/>
</dbReference>
<evidence type="ECO:0000256" key="1">
    <source>
        <dbReference type="ARBA" id="ARBA00004477"/>
    </source>
</evidence>
<dbReference type="Pfam" id="PF24660">
    <property type="entry name" value="PGAP1_3rd"/>
    <property type="match status" value="1"/>
</dbReference>
<feature type="transmembrane region" description="Helical" evidence="10">
    <location>
        <begin position="743"/>
        <end position="774"/>
    </location>
</feature>
<dbReference type="RefSeq" id="XP_022247739.1">
    <property type="nucleotide sequence ID" value="XM_022392031.1"/>
</dbReference>
<evidence type="ECO:0000313" key="17">
    <source>
        <dbReference type="RefSeq" id="XP_022247742.1"/>
    </source>
</evidence>
<feature type="transmembrane region" description="Helical" evidence="10">
    <location>
        <begin position="890"/>
        <end position="910"/>
    </location>
</feature>
<dbReference type="RefSeq" id="XP_022247740.1">
    <property type="nucleotide sequence ID" value="XM_022392032.1"/>
</dbReference>
<keyword evidence="4 10" id="KW-0812">Transmembrane</keyword>
<dbReference type="PANTHER" id="PTHR15495">
    <property type="entry name" value="NEGATIVE REGULATOR OF VESICLE FORMATION-RELATED"/>
    <property type="match status" value="1"/>
</dbReference>
<feature type="transmembrane region" description="Helical" evidence="10">
    <location>
        <begin position="604"/>
        <end position="621"/>
    </location>
</feature>
<keyword evidence="13" id="KW-1185">Reference proteome</keyword>
<gene>
    <name evidence="14 15 16 17" type="primary">LOC106464344</name>
</gene>
<dbReference type="Pfam" id="PF25140">
    <property type="entry name" value="PGAP1_TMD"/>
    <property type="match status" value="1"/>
</dbReference>
<keyword evidence="8 10" id="KW-1133">Transmembrane helix</keyword>
<protein>
    <recommendedName>
        <fullName evidence="10">GPI inositol-deacylase</fullName>
        <ecNumber evidence="10">3.1.-.-</ecNumber>
    </recommendedName>
</protein>
<evidence type="ECO:0000259" key="12">
    <source>
        <dbReference type="Pfam" id="PF25140"/>
    </source>
</evidence>
<evidence type="ECO:0000256" key="5">
    <source>
        <dbReference type="ARBA" id="ARBA00022801"/>
    </source>
</evidence>
<dbReference type="GeneID" id="106464344"/>
<evidence type="ECO:0000256" key="8">
    <source>
        <dbReference type="ARBA" id="ARBA00022989"/>
    </source>
</evidence>
<feature type="transmembrane region" description="Helical" evidence="10">
    <location>
        <begin position="805"/>
        <end position="825"/>
    </location>
</feature>
<evidence type="ECO:0000256" key="9">
    <source>
        <dbReference type="ARBA" id="ARBA00023136"/>
    </source>
</evidence>
<dbReference type="EC" id="3.1.-.-" evidence="10"/>
<dbReference type="InterPro" id="IPR039529">
    <property type="entry name" value="PGAP1/BST1"/>
</dbReference>
<feature type="transmembrane region" description="Helical" evidence="10">
    <location>
        <begin position="837"/>
        <end position="853"/>
    </location>
</feature>
<comment type="subcellular location">
    <subcellularLocation>
        <location evidence="1">Endoplasmic reticulum membrane</location>
        <topology evidence="1">Multi-pass membrane protein</topology>
    </subcellularLocation>
</comment>
<dbReference type="SUPFAM" id="SSF53474">
    <property type="entry name" value="alpha/beta-Hydrolases"/>
    <property type="match status" value="1"/>
</dbReference>
<feature type="transmembrane region" description="Helical" evidence="10">
    <location>
        <begin position="865"/>
        <end position="884"/>
    </location>
</feature>
<evidence type="ECO:0000256" key="7">
    <source>
        <dbReference type="ARBA" id="ARBA00022927"/>
    </source>
</evidence>
<accession>A0ABM1SVT3</accession>
<dbReference type="RefSeq" id="XP_022247742.1">
    <property type="nucleotide sequence ID" value="XM_022392034.1"/>
</dbReference>
<feature type="domain" description="GPI inositol-deacylase transmembrane" evidence="12">
    <location>
        <begin position="609"/>
        <end position="903"/>
    </location>
</feature>
<dbReference type="InterPro" id="IPR056824">
    <property type="entry name" value="PGAP1_TMD"/>
</dbReference>
<reference evidence="14 15" key="1">
    <citation type="submission" date="2025-05" db="UniProtKB">
        <authorList>
            <consortium name="RefSeq"/>
        </authorList>
    </citation>
    <scope>IDENTIFICATION</scope>
    <source>
        <tissue evidence="14 15">Muscle</tissue>
    </source>
</reference>
<comment type="function">
    <text evidence="10">Involved in inositol deacylation of GPI-anchored proteins which plays important roles in the quality control and ER-associated degradation of GPI-anchored proteins.</text>
</comment>
<feature type="domain" description="GPI inositol-deacylase PGAP1-like alpha/beta" evidence="11">
    <location>
        <begin position="77"/>
        <end position="294"/>
    </location>
</feature>
<dbReference type="RefSeq" id="XP_022247741.1">
    <property type="nucleotide sequence ID" value="XM_022392033.1"/>
</dbReference>
<keyword evidence="5 10" id="KW-0378">Hydrolase</keyword>